<feature type="non-terminal residue" evidence="2">
    <location>
        <position position="1"/>
    </location>
</feature>
<protein>
    <submittedName>
        <fullName evidence="2">Uncharacterized protein</fullName>
    </submittedName>
</protein>
<reference evidence="2" key="1">
    <citation type="submission" date="2014-12" db="EMBL/GenBank/DDBJ databases">
        <title>Insight into the proteome of Arion vulgaris.</title>
        <authorList>
            <person name="Aradska J."/>
            <person name="Bulat T."/>
            <person name="Smidak R."/>
            <person name="Sarate P."/>
            <person name="Gangsoo J."/>
            <person name="Sialana F."/>
            <person name="Bilban M."/>
            <person name="Lubec G."/>
        </authorList>
    </citation>
    <scope>NUCLEOTIDE SEQUENCE</scope>
    <source>
        <tissue evidence="2">Skin</tissue>
    </source>
</reference>
<organism evidence="2">
    <name type="scientific">Arion vulgaris</name>
    <dbReference type="NCBI Taxonomy" id="1028688"/>
    <lineage>
        <taxon>Eukaryota</taxon>
        <taxon>Metazoa</taxon>
        <taxon>Spiralia</taxon>
        <taxon>Lophotrochozoa</taxon>
        <taxon>Mollusca</taxon>
        <taxon>Gastropoda</taxon>
        <taxon>Heterobranchia</taxon>
        <taxon>Euthyneura</taxon>
        <taxon>Panpulmonata</taxon>
        <taxon>Eupulmonata</taxon>
        <taxon>Stylommatophora</taxon>
        <taxon>Helicina</taxon>
        <taxon>Arionoidea</taxon>
        <taxon>Arionidae</taxon>
        <taxon>Arion</taxon>
    </lineage>
</organism>
<sequence length="81" mass="8875">QSSVSASSALTSESHVISASMSSSRASESRPVIPPLRIRMDSQSQAQVYESTFQSSRDYHRSISEFTTAHIRGKTEGDLKL</sequence>
<dbReference type="EMBL" id="HACG01005486">
    <property type="protein sequence ID" value="CEK52351.1"/>
    <property type="molecule type" value="Transcribed_RNA"/>
</dbReference>
<dbReference type="AlphaFoldDB" id="A0A0B6Y941"/>
<accession>A0A0B6Y941</accession>
<name>A0A0B6Y941_9EUPU</name>
<feature type="region of interest" description="Disordered" evidence="1">
    <location>
        <begin position="1"/>
        <end position="33"/>
    </location>
</feature>
<proteinExistence type="predicted"/>
<gene>
    <name evidence="2" type="primary">ORF16431</name>
</gene>
<evidence type="ECO:0000313" key="2">
    <source>
        <dbReference type="EMBL" id="CEK52351.1"/>
    </source>
</evidence>
<feature type="non-terminal residue" evidence="2">
    <location>
        <position position="81"/>
    </location>
</feature>
<feature type="compositionally biased region" description="Low complexity" evidence="1">
    <location>
        <begin position="1"/>
        <end position="31"/>
    </location>
</feature>
<evidence type="ECO:0000256" key="1">
    <source>
        <dbReference type="SAM" id="MobiDB-lite"/>
    </source>
</evidence>